<proteinExistence type="predicted"/>
<dbReference type="GO" id="GO:0000287">
    <property type="term" value="F:magnesium ion binding"/>
    <property type="evidence" value="ECO:0007669"/>
    <property type="project" value="InterPro"/>
</dbReference>
<dbReference type="InterPro" id="IPR008278">
    <property type="entry name" value="4-PPantetheinyl_Trfase_dom"/>
</dbReference>
<reference evidence="6 7" key="1">
    <citation type="submission" date="2020-08" db="EMBL/GenBank/DDBJ databases">
        <title>Sequencing the genomes of 1000 actinobacteria strains.</title>
        <authorList>
            <person name="Klenk H.-P."/>
        </authorList>
    </citation>
    <scope>NUCLEOTIDE SEQUENCE [LARGE SCALE GENOMIC DNA]</scope>
    <source>
        <strain evidence="6 7">DSM 41654</strain>
    </source>
</reference>
<feature type="binding site" evidence="2">
    <location>
        <position position="40"/>
    </location>
    <ligand>
        <name>CoA</name>
        <dbReference type="ChEBI" id="CHEBI:57287"/>
    </ligand>
</feature>
<accession>A0A7W7R181</accession>
<dbReference type="PANTHER" id="PTHR38096:SF1">
    <property type="entry name" value="ENTEROBACTIN SYNTHASE COMPONENT D"/>
    <property type="match status" value="1"/>
</dbReference>
<feature type="domain" description="4'-phosphopantetheinyl transferase N-terminal" evidence="5">
    <location>
        <begin position="28"/>
        <end position="95"/>
    </location>
</feature>
<organism evidence="6 7">
    <name type="scientific">Kitasatospora kifunensis</name>
    <name type="common">Streptomyces kifunensis</name>
    <dbReference type="NCBI Taxonomy" id="58351"/>
    <lineage>
        <taxon>Bacteria</taxon>
        <taxon>Bacillati</taxon>
        <taxon>Actinomycetota</taxon>
        <taxon>Actinomycetes</taxon>
        <taxon>Kitasatosporales</taxon>
        <taxon>Streptomycetaceae</taxon>
        <taxon>Kitasatospora</taxon>
    </lineage>
</organism>
<feature type="binding site" evidence="3">
    <location>
        <position position="108"/>
    </location>
    <ligand>
        <name>Mg(2+)</name>
        <dbReference type="ChEBI" id="CHEBI:18420"/>
    </ligand>
</feature>
<gene>
    <name evidence="6" type="ORF">FHR34_002535</name>
</gene>
<feature type="binding site" evidence="2">
    <location>
        <position position="155"/>
    </location>
    <ligand>
        <name>CoA</name>
        <dbReference type="ChEBI" id="CHEBI:57287"/>
    </ligand>
</feature>
<dbReference type="RefSeq" id="WP_184935600.1">
    <property type="nucleotide sequence ID" value="NZ_JACHJV010000001.1"/>
</dbReference>
<dbReference type="GO" id="GO:0005886">
    <property type="term" value="C:plasma membrane"/>
    <property type="evidence" value="ECO:0007669"/>
    <property type="project" value="TreeGrafter"/>
</dbReference>
<evidence type="ECO:0000259" key="4">
    <source>
        <dbReference type="Pfam" id="PF01648"/>
    </source>
</evidence>
<keyword evidence="1 6" id="KW-0808">Transferase</keyword>
<evidence type="ECO:0000313" key="6">
    <source>
        <dbReference type="EMBL" id="MBB4923542.1"/>
    </source>
</evidence>
<evidence type="ECO:0000259" key="5">
    <source>
        <dbReference type="Pfam" id="PF17837"/>
    </source>
</evidence>
<dbReference type="InterPro" id="IPR041354">
    <property type="entry name" value="4PPT_N"/>
</dbReference>
<keyword evidence="3" id="KW-0460">Magnesium</keyword>
<dbReference type="Proteomes" id="UP000540506">
    <property type="component" value="Unassembled WGS sequence"/>
</dbReference>
<keyword evidence="7" id="KW-1185">Reference proteome</keyword>
<dbReference type="AlphaFoldDB" id="A0A7W7R181"/>
<comment type="cofactor">
    <cofactor evidence="3">
        <name>Mg(2+)</name>
        <dbReference type="ChEBI" id="CHEBI:18420"/>
    </cofactor>
</comment>
<dbReference type="Pfam" id="PF17837">
    <property type="entry name" value="4PPT_N"/>
    <property type="match status" value="1"/>
</dbReference>
<dbReference type="SUPFAM" id="SSF56214">
    <property type="entry name" value="4'-phosphopantetheinyl transferase"/>
    <property type="match status" value="1"/>
</dbReference>
<feature type="binding site" evidence="2">
    <location>
        <position position="165"/>
    </location>
    <ligand>
        <name>CoA</name>
        <dbReference type="ChEBI" id="CHEBI:57287"/>
    </ligand>
</feature>
<evidence type="ECO:0000256" key="1">
    <source>
        <dbReference type="ARBA" id="ARBA00022679"/>
    </source>
</evidence>
<evidence type="ECO:0000256" key="2">
    <source>
        <dbReference type="PIRSR" id="PIRSR603542-1"/>
    </source>
</evidence>
<evidence type="ECO:0000256" key="3">
    <source>
        <dbReference type="PIRSR" id="PIRSR603542-2"/>
    </source>
</evidence>
<feature type="binding site" evidence="2">
    <location>
        <begin position="84"/>
        <end position="85"/>
    </location>
    <ligand>
        <name>CoA</name>
        <dbReference type="ChEBI" id="CHEBI:57287"/>
    </ligand>
</feature>
<feature type="binding site" evidence="2">
    <location>
        <position position="106"/>
    </location>
    <ligand>
        <name>CoA</name>
        <dbReference type="ChEBI" id="CHEBI:57287"/>
    </ligand>
</feature>
<dbReference type="InterPro" id="IPR003542">
    <property type="entry name" value="Enbac_synth_compD-like"/>
</dbReference>
<keyword evidence="3" id="KW-0479">Metal-binding</keyword>
<evidence type="ECO:0000313" key="7">
    <source>
        <dbReference type="Proteomes" id="UP000540506"/>
    </source>
</evidence>
<feature type="binding site" evidence="3">
    <location>
        <position position="106"/>
    </location>
    <ligand>
        <name>Mg(2+)</name>
        <dbReference type="ChEBI" id="CHEBI:18420"/>
    </ligand>
</feature>
<dbReference type="EMBL" id="JACHJV010000001">
    <property type="protein sequence ID" value="MBB4923542.1"/>
    <property type="molecule type" value="Genomic_DNA"/>
</dbReference>
<dbReference type="PRINTS" id="PR01399">
    <property type="entry name" value="ENTSNTHTASED"/>
</dbReference>
<dbReference type="GO" id="GO:0009239">
    <property type="term" value="P:enterobactin biosynthetic process"/>
    <property type="evidence" value="ECO:0007669"/>
    <property type="project" value="InterPro"/>
</dbReference>
<feature type="binding site" evidence="2">
    <location>
        <position position="48"/>
    </location>
    <ligand>
        <name>CoA</name>
        <dbReference type="ChEBI" id="CHEBI:57287"/>
    </ligand>
</feature>
<dbReference type="Pfam" id="PF01648">
    <property type="entry name" value="ACPS"/>
    <property type="match status" value="1"/>
</dbReference>
<dbReference type="InterPro" id="IPR037143">
    <property type="entry name" value="4-PPantetheinyl_Trfase_dom_sf"/>
</dbReference>
<protein>
    <submittedName>
        <fullName evidence="6">4'-phosphopantetheinyl transferase EntD</fullName>
    </submittedName>
</protein>
<dbReference type="PANTHER" id="PTHR38096">
    <property type="entry name" value="ENTEROBACTIN SYNTHASE COMPONENT D"/>
    <property type="match status" value="1"/>
</dbReference>
<feature type="binding site" evidence="3">
    <location>
        <position position="107"/>
    </location>
    <ligand>
        <name>Mg(2+)</name>
        <dbReference type="ChEBI" id="CHEBI:18420"/>
    </ligand>
</feature>
<feature type="binding site" evidence="2">
    <location>
        <position position="151"/>
    </location>
    <ligand>
        <name>CoA</name>
        <dbReference type="ChEBI" id="CHEBI:57287"/>
    </ligand>
</feature>
<feature type="domain" description="4'-phosphopantetheinyl transferase" evidence="4">
    <location>
        <begin position="102"/>
        <end position="187"/>
    </location>
</feature>
<comment type="caution">
    <text evidence="6">The sequence shown here is derived from an EMBL/GenBank/DDBJ whole genome shotgun (WGS) entry which is preliminary data.</text>
</comment>
<dbReference type="GO" id="GO:0008897">
    <property type="term" value="F:holo-[acyl-carrier-protein] synthase activity"/>
    <property type="evidence" value="ECO:0007669"/>
    <property type="project" value="InterPro"/>
</dbReference>
<name>A0A7W7R181_KITKI</name>
<dbReference type="GO" id="GO:0009366">
    <property type="term" value="C:enterobactin synthetase complex"/>
    <property type="evidence" value="ECO:0007669"/>
    <property type="project" value="InterPro"/>
</dbReference>
<sequence>MIERILPDTVITVADASSAPVTERLFPAEEALISTSVATRQHEFRAVRLCARQALTKLGVPVAPILPGLRGAPGWPTGIVGSMTHCRGYRAAALAHATQLLSIGIDAEPAEPLPEGVLEAIARPEELTRLRALTAQRPDVPWDRLLFSAKESVYKAWFPLAQVFLDFSEASLTFDTEGGFTAEVLVPAPLVQGRRLTGFTGRWLVAQGLALTAISVPHAA</sequence>